<protein>
    <submittedName>
        <fullName evidence="10">Major facilitator superfamily MFS_1</fullName>
    </submittedName>
</protein>
<dbReference type="PROSITE" id="PS50850">
    <property type="entry name" value="MFS"/>
    <property type="match status" value="1"/>
</dbReference>
<feature type="transmembrane region" description="Helical" evidence="8">
    <location>
        <begin position="995"/>
        <end position="1018"/>
    </location>
</feature>
<evidence type="ECO:0000256" key="6">
    <source>
        <dbReference type="ARBA" id="ARBA00023136"/>
    </source>
</evidence>
<evidence type="ECO:0000256" key="2">
    <source>
        <dbReference type="ARBA" id="ARBA00022448"/>
    </source>
</evidence>
<feature type="transmembrane region" description="Helical" evidence="8">
    <location>
        <begin position="419"/>
        <end position="440"/>
    </location>
</feature>
<name>A0A1S9DQA1_ASPOZ</name>
<feature type="transmembrane region" description="Helical" evidence="8">
    <location>
        <begin position="211"/>
        <end position="234"/>
    </location>
</feature>
<feature type="transmembrane region" description="Helical" evidence="8">
    <location>
        <begin position="866"/>
        <end position="885"/>
    </location>
</feature>
<evidence type="ECO:0000313" key="10">
    <source>
        <dbReference type="EMBL" id="OOO11273.1"/>
    </source>
</evidence>
<feature type="region of interest" description="Disordered" evidence="7">
    <location>
        <begin position="14"/>
        <end position="48"/>
    </location>
</feature>
<dbReference type="FunFam" id="1.20.1250.20:FF:000106">
    <property type="entry name" value="MFS transporter, putative"/>
    <property type="match status" value="1"/>
</dbReference>
<evidence type="ECO:0000256" key="7">
    <source>
        <dbReference type="SAM" id="MobiDB-lite"/>
    </source>
</evidence>
<keyword evidence="2" id="KW-0813">Transport</keyword>
<evidence type="ECO:0000256" key="4">
    <source>
        <dbReference type="ARBA" id="ARBA00022824"/>
    </source>
</evidence>
<accession>A0A1S9DQA1</accession>
<organism evidence="10 11">
    <name type="scientific">Aspergillus oryzae</name>
    <name type="common">Yellow koji mold</name>
    <dbReference type="NCBI Taxonomy" id="5062"/>
    <lineage>
        <taxon>Eukaryota</taxon>
        <taxon>Fungi</taxon>
        <taxon>Dikarya</taxon>
        <taxon>Ascomycota</taxon>
        <taxon>Pezizomycotina</taxon>
        <taxon>Eurotiomycetes</taxon>
        <taxon>Eurotiomycetidae</taxon>
        <taxon>Eurotiales</taxon>
        <taxon>Aspergillaceae</taxon>
        <taxon>Aspergillus</taxon>
        <taxon>Aspergillus subgen. Circumdati</taxon>
    </lineage>
</organism>
<proteinExistence type="predicted"/>
<feature type="transmembrane region" description="Helical" evidence="8">
    <location>
        <begin position="393"/>
        <end position="413"/>
    </location>
</feature>
<feature type="transmembrane region" description="Helical" evidence="8">
    <location>
        <begin position="771"/>
        <end position="792"/>
    </location>
</feature>
<feature type="region of interest" description="Disordered" evidence="7">
    <location>
        <begin position="587"/>
        <end position="666"/>
    </location>
</feature>
<feature type="compositionally biased region" description="Low complexity" evidence="7">
    <location>
        <begin position="39"/>
        <end position="48"/>
    </location>
</feature>
<feature type="compositionally biased region" description="Basic and acidic residues" evidence="7">
    <location>
        <begin position="20"/>
        <end position="29"/>
    </location>
</feature>
<feature type="transmembrane region" description="Helical" evidence="8">
    <location>
        <begin position="945"/>
        <end position="963"/>
    </location>
</feature>
<feature type="compositionally biased region" description="Basic residues" evidence="7">
    <location>
        <begin position="646"/>
        <end position="655"/>
    </location>
</feature>
<dbReference type="SUPFAM" id="SSF103473">
    <property type="entry name" value="MFS general substrate transporter"/>
    <property type="match status" value="1"/>
</dbReference>
<dbReference type="EMBL" id="MKZY01000003">
    <property type="protein sequence ID" value="OOO11273.1"/>
    <property type="molecule type" value="Genomic_DNA"/>
</dbReference>
<dbReference type="Pfam" id="PF07690">
    <property type="entry name" value="MFS_1"/>
    <property type="match status" value="1"/>
</dbReference>
<dbReference type="OrthoDB" id="1935484at2759"/>
<dbReference type="GO" id="GO:0030234">
    <property type="term" value="F:enzyme regulator activity"/>
    <property type="evidence" value="ECO:0007669"/>
    <property type="project" value="InterPro"/>
</dbReference>
<feature type="transmembrane region" description="Helical" evidence="8">
    <location>
        <begin position="279"/>
        <end position="300"/>
    </location>
</feature>
<dbReference type="Gene3D" id="1.20.1250.20">
    <property type="entry name" value="MFS general substrate transporter like domains"/>
    <property type="match status" value="1"/>
</dbReference>
<feature type="transmembrane region" description="Helical" evidence="8">
    <location>
        <begin position="830"/>
        <end position="846"/>
    </location>
</feature>
<feature type="domain" description="Major facilitator superfamily (MFS) profile" evidence="9">
    <location>
        <begin position="119"/>
        <end position="546"/>
    </location>
</feature>
<dbReference type="Proteomes" id="UP000190312">
    <property type="component" value="Unassembled WGS sequence"/>
</dbReference>
<feature type="transmembrane region" description="Helical" evidence="8">
    <location>
        <begin position="361"/>
        <end position="381"/>
    </location>
</feature>
<feature type="transmembrane region" description="Helical" evidence="8">
    <location>
        <begin position="970"/>
        <end position="989"/>
    </location>
</feature>
<feature type="transmembrane region" description="Helical" evidence="8">
    <location>
        <begin position="452"/>
        <end position="470"/>
    </location>
</feature>
<dbReference type="InterPro" id="IPR020846">
    <property type="entry name" value="MFS_dom"/>
</dbReference>
<evidence type="ECO:0000313" key="11">
    <source>
        <dbReference type="Proteomes" id="UP000190312"/>
    </source>
</evidence>
<dbReference type="PANTHER" id="PTHR43791:SF65">
    <property type="entry name" value="MAJOR FACILITATOR SUPERFAMILY (MFS) PROFILE DOMAIN-CONTAINING PROTEIN-RELATED"/>
    <property type="match status" value="1"/>
</dbReference>
<evidence type="ECO:0000256" key="1">
    <source>
        <dbReference type="ARBA" id="ARBA00004477"/>
    </source>
</evidence>
<evidence type="ECO:0000256" key="3">
    <source>
        <dbReference type="ARBA" id="ARBA00022692"/>
    </source>
</evidence>
<dbReference type="GO" id="GO:0022857">
    <property type="term" value="F:transmembrane transporter activity"/>
    <property type="evidence" value="ECO:0007669"/>
    <property type="project" value="InterPro"/>
</dbReference>
<feature type="transmembrane region" description="Helical" evidence="8">
    <location>
        <begin position="246"/>
        <end position="267"/>
    </location>
</feature>
<dbReference type="InterPro" id="IPR037185">
    <property type="entry name" value="EmrE-like"/>
</dbReference>
<dbReference type="VEuPathDB" id="FungiDB:AO090012000547"/>
<evidence type="ECO:0000259" key="9">
    <source>
        <dbReference type="PROSITE" id="PS50850"/>
    </source>
</evidence>
<dbReference type="VEuPathDB" id="FungiDB:AO090012000546"/>
<feature type="transmembrane region" description="Helical" evidence="8">
    <location>
        <begin position="804"/>
        <end position="821"/>
    </location>
</feature>
<dbReference type="GO" id="GO:0006874">
    <property type="term" value="P:intracellular calcium ion homeostasis"/>
    <property type="evidence" value="ECO:0007669"/>
    <property type="project" value="InterPro"/>
</dbReference>
<reference evidence="10 11" key="1">
    <citation type="submission" date="2016-10" db="EMBL/GenBank/DDBJ databases">
        <title>Genome sequencing of Aspergillus oryzae BCC7051.</title>
        <authorList>
            <person name="Thammarongtham C."/>
            <person name="Vorapreeda T."/>
            <person name="Nookaew I."/>
            <person name="Srisuk T."/>
            <person name="Land M."/>
            <person name="Jeennor S."/>
            <person name="Laoteng K."/>
        </authorList>
    </citation>
    <scope>NUCLEOTIDE SEQUENCE [LARGE SCALE GENOMIC DNA]</scope>
    <source>
        <strain evidence="10 11">BCC7051</strain>
    </source>
</reference>
<dbReference type="InterPro" id="IPR031581">
    <property type="entry name" value="Csg2"/>
</dbReference>
<dbReference type="SUPFAM" id="SSF103481">
    <property type="entry name" value="Multidrug resistance efflux transporter EmrE"/>
    <property type="match status" value="2"/>
</dbReference>
<dbReference type="InterPro" id="IPR036259">
    <property type="entry name" value="MFS_trans_sf"/>
</dbReference>
<sequence length="1040" mass="117552">MPVVIARSLQKDAIASVESDSSKSSDVEKNPIILTSKPTTASDDSTLGDTSDDRRFWFQRSKSHDSNAIATQPSVFDDPELISEYRPRPEWENAHRFDPSARWTWGEENKAVRRLDMRIMVLACMMMTALELDRSNIQQANADNFLSDLGLSRNDYNLGNTIFKLFYLLSEIPAQLIGKYIGVDRWIPIQMTSWSLVALCQFWLRDRTSFLVCRALIGMFSGGFTPTMILYLSYFYKHHELSIRLGFWYSAQAVADVLAGLLAYGILHLRGYAGQAGWRWLFLIEGSFTLLLAILSFLFLPPSVTQTASWARGKKGWFTEREEIILVNRIIREDPSKGSMGNNEPLTAKLVWQSFKDYDLWPLYMIGLIFLVPYTTISQYFTLLMTDFGFGEFNVILLAIPCSVIGILTRIILTYAAEILGSLAWMGAVAQVWTLPMLIYMNVVDFSQTKRWVAWTVLTLILSFPSPHALQAGWNSRNSNSVRSRALSAAMYNMCTQLSGIIASNVYQDWDAPRYVQGNRVLLALVCTNIAVYALTKIYYILRNRHRDRKWTGMTEEQRIDYIATTKDTGNKRLDFRSHLLGQEEVRDTEPVLDAPDSDEEMTTNRPPMHRSVTDGRAQQPLLKDEHRRLSNASFGNGAASEGRPMLHHHTRRPTVRSSGTEHNAEQDTRRKYIIASGFLLLSLASFVIQTETAVYIAGELGWDKPYCMLYLTHGSWSLLWPVQLLILRLQKRKLSWDAFWRRHVFLLRTTAQMVESQDMHVTSRRSPIPYMLKTTAFVTMSLTVAGGSWYLAVNMTTASDLTAIYNCSAFFAYAFSIPLLKDKLRFDKVFAVIVAIVGVLVVAYGDRDEGKHADGTPGKGEGQVNNRLLGNLIIGIGSILYGLYEVLYKKYACPPEGTSPGRSMIFANTFGSLIGCFTLFVLWIPLPVLHILGWETFRWPTGETAWMLLISVAANARSFLVLISLTSPVLSSVASLLTIFLVAIVDWLRTGQPLSTSSIIGGVLIIAAFLLLSWSTYREMNEERKKCLENEQVESDSDD</sequence>
<dbReference type="InterPro" id="IPR011701">
    <property type="entry name" value="MFS"/>
</dbReference>
<comment type="caution">
    <text evidence="10">The sequence shown here is derived from an EMBL/GenBank/DDBJ whole genome shotgun (WGS) entry which is preliminary data.</text>
</comment>
<evidence type="ECO:0000256" key="5">
    <source>
        <dbReference type="ARBA" id="ARBA00022989"/>
    </source>
</evidence>
<keyword evidence="5 8" id="KW-1133">Transmembrane helix</keyword>
<feature type="transmembrane region" description="Helical" evidence="8">
    <location>
        <begin position="521"/>
        <end position="542"/>
    </location>
</feature>
<keyword evidence="6 8" id="KW-0472">Membrane</keyword>
<dbReference type="AlphaFoldDB" id="A0A1S9DQA1"/>
<gene>
    <name evidence="10" type="ORF">OAory_01077430</name>
</gene>
<evidence type="ECO:0000256" key="8">
    <source>
        <dbReference type="SAM" id="Phobius"/>
    </source>
</evidence>
<dbReference type="GO" id="GO:0005789">
    <property type="term" value="C:endoplasmic reticulum membrane"/>
    <property type="evidence" value="ECO:0007669"/>
    <property type="project" value="InterPro"/>
</dbReference>
<feature type="transmembrane region" description="Helical" evidence="8">
    <location>
        <begin position="709"/>
        <end position="728"/>
    </location>
</feature>
<keyword evidence="3 8" id="KW-0812">Transmembrane</keyword>
<comment type="subcellular location">
    <subcellularLocation>
        <location evidence="1">Endoplasmic reticulum membrane</location>
        <topology evidence="1">Multi-pass membrane protein</topology>
    </subcellularLocation>
</comment>
<keyword evidence="4" id="KW-0256">Endoplasmic reticulum</keyword>
<feature type="transmembrane region" description="Helical" evidence="8">
    <location>
        <begin position="673"/>
        <end position="697"/>
    </location>
</feature>
<feature type="transmembrane region" description="Helical" evidence="8">
    <location>
        <begin position="906"/>
        <end position="925"/>
    </location>
</feature>
<dbReference type="PANTHER" id="PTHR43791">
    <property type="entry name" value="PERMEASE-RELATED"/>
    <property type="match status" value="1"/>
</dbReference>
<dbReference type="eggNOG" id="KOG2533">
    <property type="taxonomic scope" value="Eukaryota"/>
</dbReference>
<dbReference type="Pfam" id="PF16965">
    <property type="entry name" value="CSG2"/>
    <property type="match status" value="1"/>
</dbReference>